<dbReference type="GO" id="GO:0005737">
    <property type="term" value="C:cytoplasm"/>
    <property type="evidence" value="ECO:0007669"/>
    <property type="project" value="UniProtKB-SubCell"/>
</dbReference>
<evidence type="ECO:0000256" key="6">
    <source>
        <dbReference type="ARBA" id="ARBA00022490"/>
    </source>
</evidence>
<reference evidence="12 13" key="1">
    <citation type="submission" date="2014-06" db="EMBL/GenBank/DDBJ databases">
        <authorList>
            <person name="Swart Estienne"/>
        </authorList>
    </citation>
    <scope>NUCLEOTIDE SEQUENCE [LARGE SCALE GENOMIC DNA]</scope>
    <source>
        <strain evidence="12 13">130c</strain>
    </source>
</reference>
<dbReference type="OrthoDB" id="362021at2759"/>
<keyword evidence="8" id="KW-0498">Mitosis</keyword>
<evidence type="ECO:0000256" key="9">
    <source>
        <dbReference type="ARBA" id="ARBA00023067"/>
    </source>
</evidence>
<keyword evidence="10" id="KW-0131">Cell cycle</keyword>
<evidence type="ECO:0000256" key="1">
    <source>
        <dbReference type="ARBA" id="ARBA00004286"/>
    </source>
</evidence>
<evidence type="ECO:0000256" key="11">
    <source>
        <dbReference type="SAM" id="MobiDB-lite"/>
    </source>
</evidence>
<dbReference type="Proteomes" id="UP000039865">
    <property type="component" value="Unassembled WGS sequence"/>
</dbReference>
<dbReference type="EMBL" id="CCKQ01019416">
    <property type="protein sequence ID" value="CDW91431.1"/>
    <property type="molecule type" value="Genomic_DNA"/>
</dbReference>
<evidence type="ECO:0000256" key="8">
    <source>
        <dbReference type="ARBA" id="ARBA00022776"/>
    </source>
</evidence>
<feature type="region of interest" description="Disordered" evidence="11">
    <location>
        <begin position="552"/>
        <end position="575"/>
    </location>
</feature>
<feature type="region of interest" description="Disordered" evidence="11">
    <location>
        <begin position="71"/>
        <end position="90"/>
    </location>
</feature>
<dbReference type="GO" id="GO:0003682">
    <property type="term" value="F:chromatin binding"/>
    <property type="evidence" value="ECO:0007669"/>
    <property type="project" value="TreeGrafter"/>
</dbReference>
<evidence type="ECO:0000256" key="2">
    <source>
        <dbReference type="ARBA" id="ARBA00004496"/>
    </source>
</evidence>
<evidence type="ECO:0000256" key="4">
    <source>
        <dbReference type="ARBA" id="ARBA00016065"/>
    </source>
</evidence>
<feature type="region of interest" description="Disordered" evidence="11">
    <location>
        <begin position="317"/>
        <end position="344"/>
    </location>
</feature>
<proteinExistence type="inferred from homology"/>
<keyword evidence="6" id="KW-0963">Cytoplasm</keyword>
<keyword evidence="9" id="KW-0226">DNA condensation</keyword>
<dbReference type="GO" id="GO:0007076">
    <property type="term" value="P:mitotic chromosome condensation"/>
    <property type="evidence" value="ECO:0007669"/>
    <property type="project" value="InterPro"/>
</dbReference>
<name>A0A078BB64_STYLE</name>
<evidence type="ECO:0000256" key="3">
    <source>
        <dbReference type="ARBA" id="ARBA00009471"/>
    </source>
</evidence>
<dbReference type="PANTHER" id="PTHR13108">
    <property type="entry name" value="CONDENSIN COMPLEX SUBUNIT 2"/>
    <property type="match status" value="1"/>
</dbReference>
<comment type="subcellular location">
    <subcellularLocation>
        <location evidence="1">Chromosome</location>
    </subcellularLocation>
    <subcellularLocation>
        <location evidence="2">Cytoplasm</location>
    </subcellularLocation>
</comment>
<feature type="compositionally biased region" description="Polar residues" evidence="11">
    <location>
        <begin position="505"/>
        <end position="522"/>
    </location>
</feature>
<evidence type="ECO:0000256" key="10">
    <source>
        <dbReference type="ARBA" id="ARBA00023306"/>
    </source>
</evidence>
<comment type="similarity">
    <text evidence="3">Belongs to the CND2 (condensin subunit 2) family.</text>
</comment>
<dbReference type="AlphaFoldDB" id="A0A078BB64"/>
<feature type="region of interest" description="Disordered" evidence="11">
    <location>
        <begin position="497"/>
        <end position="531"/>
    </location>
</feature>
<feature type="compositionally biased region" description="Basic and acidic residues" evidence="11">
    <location>
        <begin position="332"/>
        <end position="344"/>
    </location>
</feature>
<dbReference type="InterPro" id="IPR022816">
    <property type="entry name" value="Condensin_barren_su2"/>
</dbReference>
<accession>A0A078BB64</accession>
<evidence type="ECO:0000313" key="13">
    <source>
        <dbReference type="Proteomes" id="UP000039865"/>
    </source>
</evidence>
<sequence>MSARQRDRYRNFKISNDLNGEADAEEIDMDNRWSIIALSTQTFSKIYEQQVEHIIKLTKNLKRHANFEVEKQNDENAREERKSRNDRDRINDEMMNMNAIVDIDKINFEINFETYIDPFFKKTSQMFDEANASGLLLNNLHINREVMVSLDAQAPLDQNQRQMNQNIYHRRLVNAAKDSFKEAFKEQEMSMGLRDFILDLKDEINKQVRLNYQSENSRICKYVHMLASQFKPLRSLNQQVRAKAARQNNSARDNLQNMKLNNSNMPDQIDDGNFDMDFAQFQPSELLLHQDDFQADEVPESFADKLFLRKSGRQTSKKKDEINLFPQNQQNDTKKRRDNDNRRIRNADTKRLLDIFEDIPNRRDPRLRQQITALVNMSRNDAYMPKGLNDDPIINDTYSNTDFLCHHRFIQRKQYLITKPQTTVTMSREYNEYLELLSSNFDQRKERKIKAFLKDDYDDEEDYEDEQDQDQVDLIVDNDLDNDNYMNDEANNDQYYQEEQKSDQHLNGSQESKNERQQFQQENPEENGNESDNELMALFKDQGNVQRSPNDQIKQELDQDPGVNQQSSRRRQRRFKTNILNIRRIKETMNNYIGQENRSNNIDDLVFSDICLKTQNFIEEQDEATVNVQTSFLCLLHLANEKSYDLECLQDRRINLNDIKITPSNSE</sequence>
<dbReference type="InParanoid" id="A0A078BB64"/>
<keyword evidence="7" id="KW-0132">Cell division</keyword>
<keyword evidence="13" id="KW-1185">Reference proteome</keyword>
<dbReference type="PANTHER" id="PTHR13108:SF9">
    <property type="entry name" value="CONDENSIN COMPLEX SUBUNIT 2"/>
    <property type="match status" value="1"/>
</dbReference>
<dbReference type="Pfam" id="PF05786">
    <property type="entry name" value="Cnd2"/>
    <property type="match status" value="1"/>
</dbReference>
<keyword evidence="5" id="KW-0158">Chromosome</keyword>
<evidence type="ECO:0000256" key="7">
    <source>
        <dbReference type="ARBA" id="ARBA00022618"/>
    </source>
</evidence>
<protein>
    <recommendedName>
        <fullName evidence="4">Condensin complex subunit 2</fullName>
    </recommendedName>
</protein>
<organism evidence="12 13">
    <name type="scientific">Stylonychia lemnae</name>
    <name type="common">Ciliate</name>
    <dbReference type="NCBI Taxonomy" id="5949"/>
    <lineage>
        <taxon>Eukaryota</taxon>
        <taxon>Sar</taxon>
        <taxon>Alveolata</taxon>
        <taxon>Ciliophora</taxon>
        <taxon>Intramacronucleata</taxon>
        <taxon>Spirotrichea</taxon>
        <taxon>Stichotrichia</taxon>
        <taxon>Sporadotrichida</taxon>
        <taxon>Oxytrichidae</taxon>
        <taxon>Stylonychinae</taxon>
        <taxon>Stylonychia</taxon>
    </lineage>
</organism>
<dbReference type="GO" id="GO:0051301">
    <property type="term" value="P:cell division"/>
    <property type="evidence" value="ECO:0007669"/>
    <property type="project" value="UniProtKB-KW"/>
</dbReference>
<dbReference type="GO" id="GO:0000796">
    <property type="term" value="C:condensin complex"/>
    <property type="evidence" value="ECO:0007669"/>
    <property type="project" value="InterPro"/>
</dbReference>
<gene>
    <name evidence="12" type="primary">Contig4633.g4950</name>
    <name evidence="12" type="ORF">STYLEM_20586</name>
</gene>
<evidence type="ECO:0000256" key="5">
    <source>
        <dbReference type="ARBA" id="ARBA00022454"/>
    </source>
</evidence>
<evidence type="ECO:0000313" key="12">
    <source>
        <dbReference type="EMBL" id="CDW91431.1"/>
    </source>
</evidence>